<dbReference type="EMBL" id="CM001217">
    <property type="protein sequence ID" value="AES61186.1"/>
    <property type="molecule type" value="Genomic_DNA"/>
</dbReference>
<dbReference type="Pfam" id="PF14299">
    <property type="entry name" value="PP2"/>
    <property type="match status" value="1"/>
</dbReference>
<evidence type="ECO:0000313" key="3">
    <source>
        <dbReference type="Proteomes" id="UP000002051"/>
    </source>
</evidence>
<organism evidence="1 3">
    <name type="scientific">Medicago truncatula</name>
    <name type="common">Barrel medic</name>
    <name type="synonym">Medicago tribuloides</name>
    <dbReference type="NCBI Taxonomy" id="3880"/>
    <lineage>
        <taxon>Eukaryota</taxon>
        <taxon>Viridiplantae</taxon>
        <taxon>Streptophyta</taxon>
        <taxon>Embryophyta</taxon>
        <taxon>Tracheophyta</taxon>
        <taxon>Spermatophyta</taxon>
        <taxon>Magnoliopsida</taxon>
        <taxon>eudicotyledons</taxon>
        <taxon>Gunneridae</taxon>
        <taxon>Pentapetalae</taxon>
        <taxon>rosids</taxon>
        <taxon>fabids</taxon>
        <taxon>Fabales</taxon>
        <taxon>Fabaceae</taxon>
        <taxon>Papilionoideae</taxon>
        <taxon>50 kb inversion clade</taxon>
        <taxon>NPAAA clade</taxon>
        <taxon>Hologalegina</taxon>
        <taxon>IRL clade</taxon>
        <taxon>Trifolieae</taxon>
        <taxon>Medicago</taxon>
    </lineage>
</organism>
<dbReference type="EnsemblPlants" id="AES61186">
    <property type="protein sequence ID" value="AES61186"/>
    <property type="gene ID" value="MTR_1g079840"/>
</dbReference>
<accession>G7I679</accession>
<keyword evidence="3" id="KW-1185">Reference proteome</keyword>
<dbReference type="HOGENOM" id="CLU_2100466_0_0_1"/>
<reference evidence="1 3" key="1">
    <citation type="journal article" date="2011" name="Nature">
        <title>The Medicago genome provides insight into the evolution of rhizobial symbioses.</title>
        <authorList>
            <person name="Young N.D."/>
            <person name="Debelle F."/>
            <person name="Oldroyd G.E."/>
            <person name="Geurts R."/>
            <person name="Cannon S.B."/>
            <person name="Udvardi M.K."/>
            <person name="Benedito V.A."/>
            <person name="Mayer K.F."/>
            <person name="Gouzy J."/>
            <person name="Schoof H."/>
            <person name="Van de Peer Y."/>
            <person name="Proost S."/>
            <person name="Cook D.R."/>
            <person name="Meyers B.C."/>
            <person name="Spannagl M."/>
            <person name="Cheung F."/>
            <person name="De Mita S."/>
            <person name="Krishnakumar V."/>
            <person name="Gundlach H."/>
            <person name="Zhou S."/>
            <person name="Mudge J."/>
            <person name="Bharti A.K."/>
            <person name="Murray J.D."/>
            <person name="Naoumkina M.A."/>
            <person name="Rosen B."/>
            <person name="Silverstein K.A."/>
            <person name="Tang H."/>
            <person name="Rombauts S."/>
            <person name="Zhao P.X."/>
            <person name="Zhou P."/>
            <person name="Barbe V."/>
            <person name="Bardou P."/>
            <person name="Bechner M."/>
            <person name="Bellec A."/>
            <person name="Berger A."/>
            <person name="Berges H."/>
            <person name="Bidwell S."/>
            <person name="Bisseling T."/>
            <person name="Choisne N."/>
            <person name="Couloux A."/>
            <person name="Denny R."/>
            <person name="Deshpande S."/>
            <person name="Dai X."/>
            <person name="Doyle J.J."/>
            <person name="Dudez A.M."/>
            <person name="Farmer A.D."/>
            <person name="Fouteau S."/>
            <person name="Franken C."/>
            <person name="Gibelin C."/>
            <person name="Gish J."/>
            <person name="Goldstein S."/>
            <person name="Gonzalez A.J."/>
            <person name="Green P.J."/>
            <person name="Hallab A."/>
            <person name="Hartog M."/>
            <person name="Hua A."/>
            <person name="Humphray S.J."/>
            <person name="Jeong D.H."/>
            <person name="Jing Y."/>
            <person name="Jocker A."/>
            <person name="Kenton S.M."/>
            <person name="Kim D.J."/>
            <person name="Klee K."/>
            <person name="Lai H."/>
            <person name="Lang C."/>
            <person name="Lin S."/>
            <person name="Macmil S.L."/>
            <person name="Magdelenat G."/>
            <person name="Matthews L."/>
            <person name="McCorrison J."/>
            <person name="Monaghan E.L."/>
            <person name="Mun J.H."/>
            <person name="Najar F.Z."/>
            <person name="Nicholson C."/>
            <person name="Noirot C."/>
            <person name="O'Bleness M."/>
            <person name="Paule C.R."/>
            <person name="Poulain J."/>
            <person name="Prion F."/>
            <person name="Qin B."/>
            <person name="Qu C."/>
            <person name="Retzel E.F."/>
            <person name="Riddle C."/>
            <person name="Sallet E."/>
            <person name="Samain S."/>
            <person name="Samson N."/>
            <person name="Sanders I."/>
            <person name="Saurat O."/>
            <person name="Scarpelli C."/>
            <person name="Schiex T."/>
            <person name="Segurens B."/>
            <person name="Severin A.J."/>
            <person name="Sherrier D.J."/>
            <person name="Shi R."/>
            <person name="Sims S."/>
            <person name="Singer S.R."/>
            <person name="Sinharoy S."/>
            <person name="Sterck L."/>
            <person name="Viollet A."/>
            <person name="Wang B.B."/>
            <person name="Wang K."/>
            <person name="Wang M."/>
            <person name="Wang X."/>
            <person name="Warfsmann J."/>
            <person name="Weissenbach J."/>
            <person name="White D.D."/>
            <person name="White J.D."/>
            <person name="Wiley G.B."/>
            <person name="Wincker P."/>
            <person name="Xing Y."/>
            <person name="Yang L."/>
            <person name="Yao Z."/>
            <person name="Ying F."/>
            <person name="Zhai J."/>
            <person name="Zhou L."/>
            <person name="Zuber A."/>
            <person name="Denarie J."/>
            <person name="Dixon R.A."/>
            <person name="May G.D."/>
            <person name="Schwartz D.C."/>
            <person name="Rogers J."/>
            <person name="Quetier F."/>
            <person name="Town C.D."/>
            <person name="Roe B.A."/>
        </authorList>
    </citation>
    <scope>NUCLEOTIDE SEQUENCE [LARGE SCALE GENOMIC DNA]</scope>
    <source>
        <strain evidence="1">A17</strain>
        <strain evidence="2 3">cv. Jemalong A17</strain>
    </source>
</reference>
<reference evidence="1 3" key="2">
    <citation type="journal article" date="2014" name="BMC Genomics">
        <title>An improved genome release (version Mt4.0) for the model legume Medicago truncatula.</title>
        <authorList>
            <person name="Tang H."/>
            <person name="Krishnakumar V."/>
            <person name="Bidwell S."/>
            <person name="Rosen B."/>
            <person name="Chan A."/>
            <person name="Zhou S."/>
            <person name="Gentzbittel L."/>
            <person name="Childs K.L."/>
            <person name="Yandell M."/>
            <person name="Gundlach H."/>
            <person name="Mayer K.F."/>
            <person name="Schwartz D.C."/>
            <person name="Town C.D."/>
        </authorList>
    </citation>
    <scope>GENOME REANNOTATION</scope>
    <source>
        <strain evidence="2 3">cv. Jemalong A17</strain>
    </source>
</reference>
<gene>
    <name evidence="1" type="ordered locus">MTR_1g079840</name>
</gene>
<name>G7I679_MEDTR</name>
<dbReference type="AlphaFoldDB" id="G7I679"/>
<proteinExistence type="predicted"/>
<dbReference type="PaxDb" id="3880-AES61186"/>
<evidence type="ECO:0000313" key="2">
    <source>
        <dbReference type="EnsemblPlants" id="AES61186"/>
    </source>
</evidence>
<dbReference type="InterPro" id="IPR025886">
    <property type="entry name" value="PP2-like"/>
</dbReference>
<protein>
    <submittedName>
        <fullName evidence="1">Phloem protein</fullName>
    </submittedName>
</protein>
<dbReference type="Proteomes" id="UP000002051">
    <property type="component" value="Unassembled WGS sequence"/>
</dbReference>
<evidence type="ECO:0000313" key="1">
    <source>
        <dbReference type="EMBL" id="AES61186.1"/>
    </source>
</evidence>
<sequence>MNVVVLKLVFNHCHPADGSIRGKINTLALSPHTLYGTYLVFKMINASRFENYLVELSVGMRDIFNLGLEDGEVQLSVIAIKDGHWKSGFFFGGVRGSNPEPCIYYALSLPIELSSR</sequence>
<reference evidence="2" key="3">
    <citation type="submission" date="2015-04" db="UniProtKB">
        <authorList>
            <consortium name="EnsemblPlants"/>
        </authorList>
    </citation>
    <scope>IDENTIFICATION</scope>
    <source>
        <strain evidence="2">cv. Jemalong A17</strain>
    </source>
</reference>